<dbReference type="Pfam" id="PF08281">
    <property type="entry name" value="Sigma70_r4_2"/>
    <property type="match status" value="1"/>
</dbReference>
<evidence type="ECO:0000256" key="3">
    <source>
        <dbReference type="ARBA" id="ARBA00023082"/>
    </source>
</evidence>
<evidence type="ECO:0000256" key="1">
    <source>
        <dbReference type="ARBA" id="ARBA00010641"/>
    </source>
</evidence>
<proteinExistence type="inferred from homology"/>
<dbReference type="GO" id="GO:0016987">
    <property type="term" value="F:sigma factor activity"/>
    <property type="evidence" value="ECO:0007669"/>
    <property type="project" value="UniProtKB-KW"/>
</dbReference>
<dbReference type="CDD" id="cd06171">
    <property type="entry name" value="Sigma70_r4"/>
    <property type="match status" value="1"/>
</dbReference>
<organism evidence="7 8">
    <name type="scientific">Sphingobacterium allocomposti</name>
    <dbReference type="NCBI Taxonomy" id="415956"/>
    <lineage>
        <taxon>Bacteria</taxon>
        <taxon>Pseudomonadati</taxon>
        <taxon>Bacteroidota</taxon>
        <taxon>Sphingobacteriia</taxon>
        <taxon>Sphingobacteriales</taxon>
        <taxon>Sphingobacteriaceae</taxon>
        <taxon>Sphingobacterium</taxon>
    </lineage>
</organism>
<evidence type="ECO:0000313" key="8">
    <source>
        <dbReference type="Proteomes" id="UP000325105"/>
    </source>
</evidence>
<dbReference type="InterPro" id="IPR007627">
    <property type="entry name" value="RNA_pol_sigma70_r2"/>
</dbReference>
<evidence type="ECO:0000256" key="4">
    <source>
        <dbReference type="ARBA" id="ARBA00023163"/>
    </source>
</evidence>
<dbReference type="Proteomes" id="UP000325105">
    <property type="component" value="Unassembled WGS sequence"/>
</dbReference>
<name>A0A5S5DLT4_9SPHI</name>
<comment type="similarity">
    <text evidence="1">Belongs to the sigma-70 factor family. ECF subfamily.</text>
</comment>
<feature type="domain" description="RNA polymerase sigma-70 region 2" evidence="5">
    <location>
        <begin position="28"/>
        <end position="89"/>
    </location>
</feature>
<gene>
    <name evidence="7" type="ORF">BC792_10646</name>
</gene>
<evidence type="ECO:0000259" key="6">
    <source>
        <dbReference type="Pfam" id="PF08281"/>
    </source>
</evidence>
<accession>A0A5S5DLT4</accession>
<dbReference type="OrthoDB" id="711087at2"/>
<feature type="domain" description="RNA polymerase sigma factor 70 region 4 type 2" evidence="6">
    <location>
        <begin position="123"/>
        <end position="171"/>
    </location>
</feature>
<keyword evidence="2" id="KW-0805">Transcription regulation</keyword>
<dbReference type="SUPFAM" id="SSF88659">
    <property type="entry name" value="Sigma3 and sigma4 domains of RNA polymerase sigma factors"/>
    <property type="match status" value="1"/>
</dbReference>
<dbReference type="NCBIfam" id="TIGR02937">
    <property type="entry name" value="sigma70-ECF"/>
    <property type="match status" value="1"/>
</dbReference>
<dbReference type="InterPro" id="IPR014284">
    <property type="entry name" value="RNA_pol_sigma-70_dom"/>
</dbReference>
<dbReference type="AlphaFoldDB" id="A0A5S5DLT4"/>
<dbReference type="Gene3D" id="1.10.1740.10">
    <property type="match status" value="1"/>
</dbReference>
<dbReference type="GO" id="GO:0006352">
    <property type="term" value="P:DNA-templated transcription initiation"/>
    <property type="evidence" value="ECO:0007669"/>
    <property type="project" value="InterPro"/>
</dbReference>
<dbReference type="Pfam" id="PF04542">
    <property type="entry name" value="Sigma70_r2"/>
    <property type="match status" value="1"/>
</dbReference>
<dbReference type="RefSeq" id="WP_148908134.1">
    <property type="nucleotide sequence ID" value="NZ_VNHX01000006.1"/>
</dbReference>
<dbReference type="PANTHER" id="PTHR43133:SF46">
    <property type="entry name" value="RNA POLYMERASE SIGMA-70 FACTOR ECF SUBFAMILY"/>
    <property type="match status" value="1"/>
</dbReference>
<comment type="caution">
    <text evidence="7">The sequence shown here is derived from an EMBL/GenBank/DDBJ whole genome shotgun (WGS) entry which is preliminary data.</text>
</comment>
<dbReference type="GO" id="GO:0003677">
    <property type="term" value="F:DNA binding"/>
    <property type="evidence" value="ECO:0007669"/>
    <property type="project" value="InterPro"/>
</dbReference>
<dbReference type="Gene3D" id="1.10.10.10">
    <property type="entry name" value="Winged helix-like DNA-binding domain superfamily/Winged helix DNA-binding domain"/>
    <property type="match status" value="1"/>
</dbReference>
<dbReference type="InterPro" id="IPR013324">
    <property type="entry name" value="RNA_pol_sigma_r3/r4-like"/>
</dbReference>
<dbReference type="InterPro" id="IPR013325">
    <property type="entry name" value="RNA_pol_sigma_r2"/>
</dbReference>
<reference evidence="7 8" key="1">
    <citation type="submission" date="2019-07" db="EMBL/GenBank/DDBJ databases">
        <title>Genomic Encyclopedia of Archaeal and Bacterial Type Strains, Phase II (KMG-II): from individual species to whole genera.</title>
        <authorList>
            <person name="Goeker M."/>
        </authorList>
    </citation>
    <scope>NUCLEOTIDE SEQUENCE [LARGE SCALE GENOMIC DNA]</scope>
    <source>
        <strain evidence="7 8">DSM 18850</strain>
    </source>
</reference>
<evidence type="ECO:0000259" key="5">
    <source>
        <dbReference type="Pfam" id="PF04542"/>
    </source>
</evidence>
<dbReference type="InterPro" id="IPR039425">
    <property type="entry name" value="RNA_pol_sigma-70-like"/>
</dbReference>
<evidence type="ECO:0000256" key="2">
    <source>
        <dbReference type="ARBA" id="ARBA00023015"/>
    </source>
</evidence>
<protein>
    <submittedName>
        <fullName evidence="7">RNA polymerase sigma factor (Sigma-70 family)</fullName>
    </submittedName>
</protein>
<evidence type="ECO:0000313" key="7">
    <source>
        <dbReference type="EMBL" id="TYP96338.1"/>
    </source>
</evidence>
<dbReference type="InterPro" id="IPR036388">
    <property type="entry name" value="WH-like_DNA-bd_sf"/>
</dbReference>
<keyword evidence="8" id="KW-1185">Reference proteome</keyword>
<keyword evidence="3" id="KW-0731">Sigma factor</keyword>
<dbReference type="InterPro" id="IPR013249">
    <property type="entry name" value="RNA_pol_sigma70_r4_t2"/>
</dbReference>
<dbReference type="EMBL" id="VNHX01000006">
    <property type="protein sequence ID" value="TYP96338.1"/>
    <property type="molecule type" value="Genomic_DNA"/>
</dbReference>
<keyword evidence="4" id="KW-0804">Transcription</keyword>
<sequence>MEREQEDVILLSKMRNGDPKAFDSIFIKYYTSLLTFCCSLGLQQEQAEDCVADLFTDLWSARDKIQIRSTLKAYLFGAARNKTNLLYRQKKIECISDTDAALSVIDQQPQPDELLTQKDRLDWLNSVVSRLPEQTKTVFLLRWQHQLSDNEVADLLHKSRHTVRTLLYRAVLFVHDQWKKVK</sequence>
<dbReference type="PANTHER" id="PTHR43133">
    <property type="entry name" value="RNA POLYMERASE ECF-TYPE SIGMA FACTO"/>
    <property type="match status" value="1"/>
</dbReference>
<dbReference type="SUPFAM" id="SSF88946">
    <property type="entry name" value="Sigma2 domain of RNA polymerase sigma factors"/>
    <property type="match status" value="1"/>
</dbReference>